<protein>
    <recommendedName>
        <fullName evidence="4">DUF3150 domain-containing protein</fullName>
    </recommendedName>
</protein>
<evidence type="ECO:0000313" key="2">
    <source>
        <dbReference type="EMBL" id="QDV68026.1"/>
    </source>
</evidence>
<sequence length="314" mass="35392">MSIMLEDPVTQNHSSHGTRLQAETTAVRLHIRWPGTRKSLSRDQKQQAAGAFDADIRTLSAAKRLFDTSHPSFRAVSAIKTKAGSLWKGMTLPYIEPGVRLLRRGDVSEFDDRMIVIQGDLGEAVGELDRCFAELVDQARTQLGHLFDPADYPTSVSDLFAFSWDFPSVTPPAYLRTVNPELYEQECQRVQAKFAEAVELAEQTFAEELSQLIGHLAERLSGSVDGKPKVFRDSAISNLNEFFERFQHLSIGSNDDLDQLVENARQIISGVDPQDLRDRSSMRDRMARSLTEVETSLDELMTDRPRRNIIRGPR</sequence>
<dbReference type="EMBL" id="CP036348">
    <property type="protein sequence ID" value="QDV68026.1"/>
    <property type="molecule type" value="Genomic_DNA"/>
</dbReference>
<evidence type="ECO:0008006" key="4">
    <source>
        <dbReference type="Google" id="ProtNLM"/>
    </source>
</evidence>
<dbReference type="KEGG" id="rcf:Poly24_17320"/>
<reference evidence="2 3" key="1">
    <citation type="submission" date="2019-02" db="EMBL/GenBank/DDBJ databases">
        <title>Deep-cultivation of Planctomycetes and their phenomic and genomic characterization uncovers novel biology.</title>
        <authorList>
            <person name="Wiegand S."/>
            <person name="Jogler M."/>
            <person name="Boedeker C."/>
            <person name="Pinto D."/>
            <person name="Vollmers J."/>
            <person name="Rivas-Marin E."/>
            <person name="Kohn T."/>
            <person name="Peeters S.H."/>
            <person name="Heuer A."/>
            <person name="Rast P."/>
            <person name="Oberbeckmann S."/>
            <person name="Bunk B."/>
            <person name="Jeske O."/>
            <person name="Meyerdierks A."/>
            <person name="Storesund J.E."/>
            <person name="Kallscheuer N."/>
            <person name="Luecker S."/>
            <person name="Lage O.M."/>
            <person name="Pohl T."/>
            <person name="Merkel B.J."/>
            <person name="Hornburger P."/>
            <person name="Mueller R.-W."/>
            <person name="Bruemmer F."/>
            <person name="Labrenz M."/>
            <person name="Spormann A.M."/>
            <person name="Op den Camp H."/>
            <person name="Overmann J."/>
            <person name="Amann R."/>
            <person name="Jetten M.S.M."/>
            <person name="Mascher T."/>
            <person name="Medema M.H."/>
            <person name="Devos D.P."/>
            <person name="Kaster A.-K."/>
            <person name="Ovreas L."/>
            <person name="Rohde M."/>
            <person name="Galperin M.Y."/>
            <person name="Jogler C."/>
        </authorList>
    </citation>
    <scope>NUCLEOTIDE SEQUENCE [LARGE SCALE GENOMIC DNA]</scope>
    <source>
        <strain evidence="2 3">Poly24</strain>
    </source>
</reference>
<dbReference type="RefSeq" id="WP_145093218.1">
    <property type="nucleotide sequence ID" value="NZ_CP036348.1"/>
</dbReference>
<name>A0A518JR75_9BACT</name>
<organism evidence="2 3">
    <name type="scientific">Rosistilla carotiformis</name>
    <dbReference type="NCBI Taxonomy" id="2528017"/>
    <lineage>
        <taxon>Bacteria</taxon>
        <taxon>Pseudomonadati</taxon>
        <taxon>Planctomycetota</taxon>
        <taxon>Planctomycetia</taxon>
        <taxon>Pirellulales</taxon>
        <taxon>Pirellulaceae</taxon>
        <taxon>Rosistilla</taxon>
    </lineage>
</organism>
<keyword evidence="3" id="KW-1185">Reference proteome</keyword>
<feature type="region of interest" description="Disordered" evidence="1">
    <location>
        <begin position="1"/>
        <end position="21"/>
    </location>
</feature>
<evidence type="ECO:0000256" key="1">
    <source>
        <dbReference type="SAM" id="MobiDB-lite"/>
    </source>
</evidence>
<dbReference type="AlphaFoldDB" id="A0A518JR75"/>
<accession>A0A518JR75</accession>
<dbReference type="OrthoDB" id="247764at2"/>
<gene>
    <name evidence="2" type="ORF">Poly24_17320</name>
</gene>
<dbReference type="Proteomes" id="UP000315082">
    <property type="component" value="Chromosome"/>
</dbReference>
<proteinExistence type="predicted"/>
<feature type="compositionally biased region" description="Polar residues" evidence="1">
    <location>
        <begin position="9"/>
        <end position="21"/>
    </location>
</feature>
<evidence type="ECO:0000313" key="3">
    <source>
        <dbReference type="Proteomes" id="UP000315082"/>
    </source>
</evidence>